<proteinExistence type="predicted"/>
<dbReference type="PANTHER" id="PTHR43071:SF1">
    <property type="entry name" value="2-AMINO-4-HYDROXY-6-HYDROXYMETHYLDIHYDROPTERIDINE PYROPHOSPHOKINASE"/>
    <property type="match status" value="1"/>
</dbReference>
<evidence type="ECO:0000313" key="11">
    <source>
        <dbReference type="Proteomes" id="UP001321543"/>
    </source>
</evidence>
<gene>
    <name evidence="10" type="ORF">GCM10025863_21590</name>
</gene>
<evidence type="ECO:0000259" key="9">
    <source>
        <dbReference type="Pfam" id="PF01288"/>
    </source>
</evidence>
<keyword evidence="8" id="KW-0289">Folate biosynthesis</keyword>
<keyword evidence="5" id="KW-0547">Nucleotide-binding</keyword>
<comment type="catalytic activity">
    <reaction evidence="1">
        <text>6-hydroxymethyl-7,8-dihydropterin + ATP = (7,8-dihydropterin-6-yl)methyl diphosphate + AMP + H(+)</text>
        <dbReference type="Rhea" id="RHEA:11412"/>
        <dbReference type="ChEBI" id="CHEBI:15378"/>
        <dbReference type="ChEBI" id="CHEBI:30616"/>
        <dbReference type="ChEBI" id="CHEBI:44841"/>
        <dbReference type="ChEBI" id="CHEBI:72950"/>
        <dbReference type="ChEBI" id="CHEBI:456215"/>
        <dbReference type="EC" id="2.7.6.3"/>
    </reaction>
</comment>
<evidence type="ECO:0000256" key="2">
    <source>
        <dbReference type="ARBA" id="ARBA00005051"/>
    </source>
</evidence>
<dbReference type="Proteomes" id="UP001321543">
    <property type="component" value="Chromosome"/>
</dbReference>
<evidence type="ECO:0000256" key="1">
    <source>
        <dbReference type="ARBA" id="ARBA00000198"/>
    </source>
</evidence>
<reference evidence="11" key="1">
    <citation type="journal article" date="2019" name="Int. J. Syst. Evol. Microbiol.">
        <title>The Global Catalogue of Microorganisms (GCM) 10K type strain sequencing project: providing services to taxonomists for standard genome sequencing and annotation.</title>
        <authorList>
            <consortium name="The Broad Institute Genomics Platform"/>
            <consortium name="The Broad Institute Genome Sequencing Center for Infectious Disease"/>
            <person name="Wu L."/>
            <person name="Ma J."/>
        </authorList>
    </citation>
    <scope>NUCLEOTIDE SEQUENCE [LARGE SCALE GENOMIC DNA]</scope>
    <source>
        <strain evidence="11">NBRC 106310</strain>
    </source>
</reference>
<accession>A0ABN6X441</accession>
<evidence type="ECO:0000256" key="4">
    <source>
        <dbReference type="ARBA" id="ARBA00022679"/>
    </source>
</evidence>
<dbReference type="NCBIfam" id="TIGR01498">
    <property type="entry name" value="folK"/>
    <property type="match status" value="1"/>
</dbReference>
<evidence type="ECO:0000256" key="5">
    <source>
        <dbReference type="ARBA" id="ARBA00022741"/>
    </source>
</evidence>
<organism evidence="10 11">
    <name type="scientific">Microbacterium suwonense</name>
    <dbReference type="NCBI Taxonomy" id="683047"/>
    <lineage>
        <taxon>Bacteria</taxon>
        <taxon>Bacillati</taxon>
        <taxon>Actinomycetota</taxon>
        <taxon>Actinomycetes</taxon>
        <taxon>Micrococcales</taxon>
        <taxon>Microbacteriaceae</taxon>
        <taxon>Microbacterium</taxon>
    </lineage>
</organism>
<sequence length="184" mass="20310">MDVRLTHLPEPPDPRPGREPVVAVVALGSNEGDRGETLRAAAERLSRLPLVDELVMSEPIESVAVKPDGPDPDAPRYLNAVARMTTRLAPQVLLGMLHAVEEEHGRVRAERWGDRTLDLDLIAYGGFRSEAEHLMVPHPRAAERLFVLEPWLSIDPDAVLPGFGRVDELVRRLKGASAESEAQR</sequence>
<dbReference type="CDD" id="cd00483">
    <property type="entry name" value="HPPK"/>
    <property type="match status" value="1"/>
</dbReference>
<dbReference type="Pfam" id="PF01288">
    <property type="entry name" value="HPPK"/>
    <property type="match status" value="1"/>
</dbReference>
<dbReference type="EC" id="2.7.6.3" evidence="3"/>
<dbReference type="InterPro" id="IPR035907">
    <property type="entry name" value="Hppk_sf"/>
</dbReference>
<keyword evidence="7" id="KW-0067">ATP-binding</keyword>
<dbReference type="InterPro" id="IPR000550">
    <property type="entry name" value="Hppk"/>
</dbReference>
<dbReference type="EMBL" id="AP027728">
    <property type="protein sequence ID" value="BDZ39545.1"/>
    <property type="molecule type" value="Genomic_DNA"/>
</dbReference>
<name>A0ABN6X441_9MICO</name>
<dbReference type="SUPFAM" id="SSF55083">
    <property type="entry name" value="6-hydroxymethyl-7,8-dihydropterin pyrophosphokinase, HPPK"/>
    <property type="match status" value="1"/>
</dbReference>
<dbReference type="Gene3D" id="3.30.70.560">
    <property type="entry name" value="7,8-Dihydro-6-hydroxymethylpterin-pyrophosphokinase HPPK"/>
    <property type="match status" value="1"/>
</dbReference>
<comment type="pathway">
    <text evidence="2">Cofactor biosynthesis; tetrahydrofolate biosynthesis; 2-amino-4-hydroxy-6-hydroxymethyl-7,8-dihydropteridine diphosphate from 7,8-dihydroneopterin triphosphate: step 4/4.</text>
</comment>
<protein>
    <recommendedName>
        <fullName evidence="3">2-amino-4-hydroxy-6-hydroxymethyldihydropteridine diphosphokinase</fullName>
        <ecNumber evidence="3">2.7.6.3</ecNumber>
    </recommendedName>
</protein>
<evidence type="ECO:0000256" key="3">
    <source>
        <dbReference type="ARBA" id="ARBA00013253"/>
    </source>
</evidence>
<evidence type="ECO:0000256" key="8">
    <source>
        <dbReference type="ARBA" id="ARBA00022909"/>
    </source>
</evidence>
<feature type="domain" description="7,8-dihydro-6-hydroxymethylpterin-pyrophosphokinase" evidence="9">
    <location>
        <begin position="24"/>
        <end position="156"/>
    </location>
</feature>
<evidence type="ECO:0000313" key="10">
    <source>
        <dbReference type="EMBL" id="BDZ39545.1"/>
    </source>
</evidence>
<keyword evidence="4" id="KW-0808">Transferase</keyword>
<evidence type="ECO:0000256" key="6">
    <source>
        <dbReference type="ARBA" id="ARBA00022777"/>
    </source>
</evidence>
<keyword evidence="11" id="KW-1185">Reference proteome</keyword>
<dbReference type="PANTHER" id="PTHR43071">
    <property type="entry name" value="2-AMINO-4-HYDROXY-6-HYDROXYMETHYLDIHYDROPTERIDINE PYROPHOSPHOKINASE"/>
    <property type="match status" value="1"/>
</dbReference>
<evidence type="ECO:0000256" key="7">
    <source>
        <dbReference type="ARBA" id="ARBA00022840"/>
    </source>
</evidence>
<keyword evidence="6" id="KW-0418">Kinase</keyword>
<dbReference type="RefSeq" id="WP_286299765.1">
    <property type="nucleotide sequence ID" value="NZ_AP027728.1"/>
</dbReference>